<dbReference type="Pfam" id="PF12736">
    <property type="entry name" value="CABIT"/>
    <property type="match status" value="2"/>
</dbReference>
<evidence type="ECO:0000313" key="5">
    <source>
        <dbReference type="Proteomes" id="UP000694427"/>
    </source>
</evidence>
<dbReference type="AlphaFoldDB" id="A0A8C1QJZ9"/>
<sequence>MATTLHEFTQFLDPKMFPRVLQIQSGIYYQGCVYEMFGRECSLSTGDLLKIIDITITRFTAQTSSNTEIEIPVEYPGLFKLVADSQPYQSIQEIADSVKISSHRLSQPVFLSGSEIQPAHGVIRDGDSFRITAVTRELSGGCVQCELLHREPKFCFSLSFSQQGHFTECQDDQFYTLREIAEWKISKGRKRTVTEVKTLPKKDFLFSNLLENVFGELKLTPVYELKAVTRLSDKILLIPSNLDVEVVDVTEQFDCDSFVQPLSLMDVFKSPPELFPVLAKLSCERPFKLSPELEKLFNSNQVIIHHAFYAKRILASEMGHESTRHFLIPESYNGRFKRRPRQFPTTYDLERARSETEQIRVVATRDFESMYNGLASVSTGDEFIVTKGKSCALSHNGTMRAADAFQCLKVTGTKAKDLVRLPMCLEGGFMELVKDKRQYTIGEICRWFPLPFNVKVSVRDLSLKMDVLAGVPGLHIEEEISDPCLLISNTELSEIREVPVNRTDLILNIKQRWDGQSPVCSGNSVIEEISEDCYYTLRRYAFTTITPPPRPPKKPKDPPPRPPKMLSSRSESANSESSSCSPQSLCVEPFKQDDFIQCSDSKNGNDIKIPISPVTFPRPTLQKGRNILLHPSSVFIRMLNVKCVISASLASTENAKLMIVFKQVKTVLHLSSDHFSNVSNCFYKSDHWCTHTLKGSSDAKFTLTCCLNITVCWQCVYTTTLQ</sequence>
<feature type="region of interest" description="Disordered" evidence="2">
    <location>
        <begin position="544"/>
        <end position="584"/>
    </location>
</feature>
<dbReference type="InterPro" id="IPR025946">
    <property type="entry name" value="CABIT_dom"/>
</dbReference>
<reference evidence="4" key="1">
    <citation type="submission" date="2025-08" db="UniProtKB">
        <authorList>
            <consortium name="Ensembl"/>
        </authorList>
    </citation>
    <scope>IDENTIFICATION</scope>
</reference>
<feature type="compositionally biased region" description="Low complexity" evidence="2">
    <location>
        <begin position="567"/>
        <end position="584"/>
    </location>
</feature>
<dbReference type="GO" id="GO:0005737">
    <property type="term" value="C:cytoplasm"/>
    <property type="evidence" value="ECO:0007669"/>
    <property type="project" value="TreeGrafter"/>
</dbReference>
<keyword evidence="5" id="KW-1185">Reference proteome</keyword>
<evidence type="ECO:0000256" key="2">
    <source>
        <dbReference type="SAM" id="MobiDB-lite"/>
    </source>
</evidence>
<accession>A0A8C1QJZ9</accession>
<organism evidence="4 5">
    <name type="scientific">Cyprinus carpio</name>
    <name type="common">Common carp</name>
    <dbReference type="NCBI Taxonomy" id="7962"/>
    <lineage>
        <taxon>Eukaryota</taxon>
        <taxon>Metazoa</taxon>
        <taxon>Chordata</taxon>
        <taxon>Craniata</taxon>
        <taxon>Vertebrata</taxon>
        <taxon>Euteleostomi</taxon>
        <taxon>Actinopterygii</taxon>
        <taxon>Neopterygii</taxon>
        <taxon>Teleostei</taxon>
        <taxon>Ostariophysi</taxon>
        <taxon>Cypriniformes</taxon>
        <taxon>Cyprinidae</taxon>
        <taxon>Cyprininae</taxon>
        <taxon>Cyprinus</taxon>
    </lineage>
</organism>
<protein>
    <submittedName>
        <fullName evidence="4">Thymocyte selection associated</fullName>
    </submittedName>
</protein>
<evidence type="ECO:0000259" key="3">
    <source>
        <dbReference type="Pfam" id="PF12736"/>
    </source>
</evidence>
<name>A0A8C1QJZ9_CYPCA</name>
<dbReference type="GO" id="GO:0005634">
    <property type="term" value="C:nucleus"/>
    <property type="evidence" value="ECO:0007669"/>
    <property type="project" value="TreeGrafter"/>
</dbReference>
<dbReference type="InterPro" id="IPR039671">
    <property type="entry name" value="THEMIS"/>
</dbReference>
<proteinExistence type="inferred from homology"/>
<comment type="similarity">
    <text evidence="1">Belongs to the themis family.</text>
</comment>
<dbReference type="PANTHER" id="PTHR15215:SF1">
    <property type="entry name" value="PROTEIN THEMIS"/>
    <property type="match status" value="1"/>
</dbReference>
<evidence type="ECO:0000256" key="1">
    <source>
        <dbReference type="ARBA" id="ARBA00006414"/>
    </source>
</evidence>
<feature type="domain" description="CABIT" evidence="3">
    <location>
        <begin position="275"/>
        <end position="516"/>
    </location>
</feature>
<dbReference type="Ensembl" id="ENSCCRT00010049789.1">
    <property type="protein sequence ID" value="ENSCCRP00010045437.1"/>
    <property type="gene ID" value="ENSCCRG00010019233.1"/>
</dbReference>
<gene>
    <name evidence="4" type="primary">LOC109051647</name>
</gene>
<evidence type="ECO:0000313" key="4">
    <source>
        <dbReference type="Ensembl" id="ENSCCRP00010045437.1"/>
    </source>
</evidence>
<feature type="domain" description="CABIT" evidence="3">
    <location>
        <begin position="17"/>
        <end position="256"/>
    </location>
</feature>
<reference evidence="4" key="2">
    <citation type="submission" date="2025-09" db="UniProtKB">
        <authorList>
            <consortium name="Ensembl"/>
        </authorList>
    </citation>
    <scope>IDENTIFICATION</scope>
</reference>
<dbReference type="PANTHER" id="PTHR15215">
    <property type="entry name" value="CABIT DOMAIN-CONTAINING PROTEIN"/>
    <property type="match status" value="1"/>
</dbReference>
<dbReference type="Proteomes" id="UP000694427">
    <property type="component" value="Unplaced"/>
</dbReference>
<dbReference type="GO" id="GO:0050852">
    <property type="term" value="P:T cell receptor signaling pathway"/>
    <property type="evidence" value="ECO:0007669"/>
    <property type="project" value="TreeGrafter"/>
</dbReference>